<protein>
    <submittedName>
        <fullName evidence="2">Uncharacterized protein</fullName>
    </submittedName>
</protein>
<feature type="region of interest" description="Disordered" evidence="1">
    <location>
        <begin position="1"/>
        <end position="35"/>
    </location>
</feature>
<accession>A0A0J7AZW3</accession>
<dbReference type="AlphaFoldDB" id="A0A0J7AZW3"/>
<feature type="compositionally biased region" description="Basic and acidic residues" evidence="1">
    <location>
        <begin position="1"/>
        <end position="20"/>
    </location>
</feature>
<evidence type="ECO:0000256" key="1">
    <source>
        <dbReference type="SAM" id="MobiDB-lite"/>
    </source>
</evidence>
<sequence>MASLRKSGDAQEEHIPDHHGSKCSSYAMKEHSTHRDCERMDLEDTDVSNEIPHEIPRLFGCIGSKGNAIGKHIPGAMGIYDIPRILRENKGLTTPFHGRQIRRRAEGSFEAAI</sequence>
<dbReference type="Proteomes" id="UP000054565">
    <property type="component" value="Unassembled WGS sequence"/>
</dbReference>
<proteinExistence type="predicted"/>
<gene>
    <name evidence="2" type="ORF">CIRG_02705</name>
</gene>
<name>A0A0J7AZW3_COCIT</name>
<evidence type="ECO:0000313" key="3">
    <source>
        <dbReference type="Proteomes" id="UP000054565"/>
    </source>
</evidence>
<dbReference type="EMBL" id="DS028094">
    <property type="protein sequence ID" value="KMP03012.1"/>
    <property type="molecule type" value="Genomic_DNA"/>
</dbReference>
<reference evidence="3" key="1">
    <citation type="journal article" date="2010" name="Genome Res.">
        <title>Population genomic sequencing of Coccidioides fungi reveals recent hybridization and transposon control.</title>
        <authorList>
            <person name="Neafsey D.E."/>
            <person name="Barker B.M."/>
            <person name="Sharpton T.J."/>
            <person name="Stajich J.E."/>
            <person name="Park D.J."/>
            <person name="Whiston E."/>
            <person name="Hung C.-Y."/>
            <person name="McMahan C."/>
            <person name="White J."/>
            <person name="Sykes S."/>
            <person name="Heiman D."/>
            <person name="Young S."/>
            <person name="Zeng Q."/>
            <person name="Abouelleil A."/>
            <person name="Aftuck L."/>
            <person name="Bessette D."/>
            <person name="Brown A."/>
            <person name="FitzGerald M."/>
            <person name="Lui A."/>
            <person name="Macdonald J.P."/>
            <person name="Priest M."/>
            <person name="Orbach M.J."/>
            <person name="Galgiani J.N."/>
            <person name="Kirkland T.N."/>
            <person name="Cole G.T."/>
            <person name="Birren B.W."/>
            <person name="Henn M.R."/>
            <person name="Taylor J.W."/>
            <person name="Rounsley S.D."/>
        </authorList>
    </citation>
    <scope>NUCLEOTIDE SEQUENCE [LARGE SCALE GENOMIC DNA]</scope>
    <source>
        <strain evidence="3">RMSCC 2394</strain>
    </source>
</reference>
<evidence type="ECO:0000313" key="2">
    <source>
        <dbReference type="EMBL" id="KMP03012.1"/>
    </source>
</evidence>
<organism evidence="2 3">
    <name type="scientific">Coccidioides immitis RMSCC 2394</name>
    <dbReference type="NCBI Taxonomy" id="404692"/>
    <lineage>
        <taxon>Eukaryota</taxon>
        <taxon>Fungi</taxon>
        <taxon>Dikarya</taxon>
        <taxon>Ascomycota</taxon>
        <taxon>Pezizomycotina</taxon>
        <taxon>Eurotiomycetes</taxon>
        <taxon>Eurotiomycetidae</taxon>
        <taxon>Onygenales</taxon>
        <taxon>Onygenaceae</taxon>
        <taxon>Coccidioides</taxon>
    </lineage>
</organism>